<evidence type="ECO:0000313" key="3">
    <source>
        <dbReference type="Proteomes" id="UP000235220"/>
    </source>
</evidence>
<feature type="coiled-coil region" evidence="1">
    <location>
        <begin position="91"/>
        <end position="139"/>
    </location>
</feature>
<sequence length="703" mass="79008">MNEEGFEEWDADFLDQLIQVEELALTSSSSSSAANQNPKPSQQFVQVEQQEPLRPVAAPSHYDSVISYSPPRELSQRTSHDDPFTRFSNSSSSLLRSLNDKELEIERLKRELGHASKHLTDLEHECLELRKERGKNEEQIQCVFPKKVVKDVDVHSSKSTNFGRECGGLARDHHAVPQNFQNSILSKDQAGSWVDRAMPTYKAIGVQTECDPDDPLVCLTLSEKLLAIWGSPNCRNIRINLITKLLVMCQTDFHVLFGFMSMNVSKLAVDSLKDGSSDVALKFHMHTFHTSEAAKVSRLYSVLTKISNGGVRLEALFEPLLDLCTLENVVIVHRSLHILHVFLKHLLSLERKFERRDNVIVEGLCSGNNIVDSHGFDRGLCRVSRNEIFYSDSTPLGNILPDARIPCMETCNHDTAISVSHVDWVSLVEFLHQIVMRNTEECVNLEAVSVMNMIITKSIAYIEREKFGLTMVFESLSQLLRKEAGLRVQKDAVHLLHLLLNCPKILVIFCSGCEDGEGAAPVDGNVRPQKFIEVLRGLADCLACSGNGILELTLRRDAIIVLAFLASSGKHGFEILTSLQLYREASFLMLTLRVLVSEMDIEASVCVGPPEISKERTLLIREVLILLNRIVSHPTYSITALRALTNSRDIASLSIDIANRLSRKDQRHGQTDILTRQMRESEIVNLARVFKRRVFTYLGDNVS</sequence>
<dbReference type="Gramene" id="Jr02_13770_p1">
    <property type="protein sequence ID" value="cds.Jr02_13770_p1"/>
    <property type="gene ID" value="Jr02_13770"/>
</dbReference>
<feature type="region of interest" description="Disordered" evidence="2">
    <location>
        <begin position="72"/>
        <end position="91"/>
    </location>
</feature>
<gene>
    <name evidence="4" type="primary">LOC109008321</name>
</gene>
<keyword evidence="1" id="KW-0175">Coiled coil</keyword>
<dbReference type="KEGG" id="jre:109008321"/>
<keyword evidence="3" id="KW-1185">Reference proteome</keyword>
<dbReference type="GO" id="GO:0006974">
    <property type="term" value="P:DNA damage response"/>
    <property type="evidence" value="ECO:0007669"/>
    <property type="project" value="InterPro"/>
</dbReference>
<dbReference type="RefSeq" id="XP_018843914.1">
    <property type="nucleotide sequence ID" value="XM_018988369.2"/>
</dbReference>
<dbReference type="AlphaFoldDB" id="A0A2I4GJ43"/>
<dbReference type="PANTHER" id="PTHR35761:SF1">
    <property type="entry name" value="PROTEIN SENSITIVE TO UV 2"/>
    <property type="match status" value="1"/>
</dbReference>
<feature type="region of interest" description="Disordered" evidence="2">
    <location>
        <begin position="25"/>
        <end position="53"/>
    </location>
</feature>
<accession>A0A2I4GJ43</accession>
<evidence type="ECO:0000313" key="4">
    <source>
        <dbReference type="RefSeq" id="XP_018843914.1"/>
    </source>
</evidence>
<name>A0A2I4GJ43_JUGRE</name>
<organism evidence="3 4">
    <name type="scientific">Juglans regia</name>
    <name type="common">English walnut</name>
    <dbReference type="NCBI Taxonomy" id="51240"/>
    <lineage>
        <taxon>Eukaryota</taxon>
        <taxon>Viridiplantae</taxon>
        <taxon>Streptophyta</taxon>
        <taxon>Embryophyta</taxon>
        <taxon>Tracheophyta</taxon>
        <taxon>Spermatophyta</taxon>
        <taxon>Magnoliopsida</taxon>
        <taxon>eudicotyledons</taxon>
        <taxon>Gunneridae</taxon>
        <taxon>Pentapetalae</taxon>
        <taxon>rosids</taxon>
        <taxon>fabids</taxon>
        <taxon>Fagales</taxon>
        <taxon>Juglandaceae</taxon>
        <taxon>Juglans</taxon>
    </lineage>
</organism>
<dbReference type="FunCoup" id="A0A2I4GJ43">
    <property type="interactions" value="946"/>
</dbReference>
<feature type="compositionally biased region" description="Basic and acidic residues" evidence="2">
    <location>
        <begin position="74"/>
        <end position="84"/>
    </location>
</feature>
<dbReference type="InterPro" id="IPR044952">
    <property type="entry name" value="SUV2"/>
</dbReference>
<proteinExistence type="predicted"/>
<feature type="compositionally biased region" description="Polar residues" evidence="2">
    <location>
        <begin position="33"/>
        <end position="49"/>
    </location>
</feature>
<dbReference type="Proteomes" id="UP000235220">
    <property type="component" value="Chromosome 2"/>
</dbReference>
<dbReference type="OrthoDB" id="645074at2759"/>
<dbReference type="STRING" id="51240.A0A2I4GJ43"/>
<dbReference type="GeneID" id="109008321"/>
<reference evidence="4" key="1">
    <citation type="submission" date="2025-08" db="UniProtKB">
        <authorList>
            <consortium name="RefSeq"/>
        </authorList>
    </citation>
    <scope>IDENTIFICATION</scope>
    <source>
        <tissue evidence="4">Leaves</tissue>
    </source>
</reference>
<evidence type="ECO:0000256" key="2">
    <source>
        <dbReference type="SAM" id="MobiDB-lite"/>
    </source>
</evidence>
<protein>
    <submittedName>
        <fullName evidence="4">Protein SENSITIVE TO UV 2 isoform X1</fullName>
    </submittedName>
</protein>
<evidence type="ECO:0000256" key="1">
    <source>
        <dbReference type="SAM" id="Coils"/>
    </source>
</evidence>
<dbReference type="PANTHER" id="PTHR35761">
    <property type="entry name" value="ATR INTERACTING PROTEIN"/>
    <property type="match status" value="1"/>
</dbReference>